<sequence>MKSNMDVSSANIRPCLQCSGLFPSIDGNGNSPHALLTPVSRSRLYLRSPKTWHGSFSDSQVLPSSGGNPNLNFARPVSRRIFFGRFSEMHNGNPEKFCGELAPRQRGEGRSISETERTATYCYLLLPSQKNRQPQPSDNSFWKILRVFVAVYTNSGTNATIKCDDDTYGIWELPVIACLKSHSLSESSTVPRTAAFLRSTRVRFINYECCRVLYLDLHIKMNY</sequence>
<evidence type="ECO:0000313" key="2">
    <source>
        <dbReference type="Proteomes" id="UP001362999"/>
    </source>
</evidence>
<comment type="caution">
    <text evidence="1">The sequence shown here is derived from an EMBL/GenBank/DDBJ whole genome shotgun (WGS) entry which is preliminary data.</text>
</comment>
<evidence type="ECO:0008006" key="3">
    <source>
        <dbReference type="Google" id="ProtNLM"/>
    </source>
</evidence>
<gene>
    <name evidence="1" type="ORF">R3P38DRAFT_1360618</name>
</gene>
<keyword evidence="2" id="KW-1185">Reference proteome</keyword>
<evidence type="ECO:0000313" key="1">
    <source>
        <dbReference type="EMBL" id="KAK7055560.1"/>
    </source>
</evidence>
<accession>A0AAW0DVN0</accession>
<dbReference type="Proteomes" id="UP001362999">
    <property type="component" value="Unassembled WGS sequence"/>
</dbReference>
<protein>
    <recommendedName>
        <fullName evidence="3">Sushi domain-containing protein</fullName>
    </recommendedName>
</protein>
<reference evidence="1 2" key="1">
    <citation type="journal article" date="2024" name="J Genomics">
        <title>Draft genome sequencing and assembly of Favolaschia claudopus CIRM-BRFM 2984 isolated from oak limbs.</title>
        <authorList>
            <person name="Navarro D."/>
            <person name="Drula E."/>
            <person name="Chaduli D."/>
            <person name="Cazenave R."/>
            <person name="Ahrendt S."/>
            <person name="Wang J."/>
            <person name="Lipzen A."/>
            <person name="Daum C."/>
            <person name="Barry K."/>
            <person name="Grigoriev I.V."/>
            <person name="Favel A."/>
            <person name="Rosso M.N."/>
            <person name="Martin F."/>
        </authorList>
    </citation>
    <scope>NUCLEOTIDE SEQUENCE [LARGE SCALE GENOMIC DNA]</scope>
    <source>
        <strain evidence="1 2">CIRM-BRFM 2984</strain>
    </source>
</reference>
<name>A0AAW0DVN0_9AGAR</name>
<organism evidence="1 2">
    <name type="scientific">Favolaschia claudopus</name>
    <dbReference type="NCBI Taxonomy" id="2862362"/>
    <lineage>
        <taxon>Eukaryota</taxon>
        <taxon>Fungi</taxon>
        <taxon>Dikarya</taxon>
        <taxon>Basidiomycota</taxon>
        <taxon>Agaricomycotina</taxon>
        <taxon>Agaricomycetes</taxon>
        <taxon>Agaricomycetidae</taxon>
        <taxon>Agaricales</taxon>
        <taxon>Marasmiineae</taxon>
        <taxon>Mycenaceae</taxon>
        <taxon>Favolaschia</taxon>
    </lineage>
</organism>
<proteinExistence type="predicted"/>
<dbReference type="EMBL" id="JAWWNJ010000005">
    <property type="protein sequence ID" value="KAK7055560.1"/>
    <property type="molecule type" value="Genomic_DNA"/>
</dbReference>
<dbReference type="AlphaFoldDB" id="A0AAW0DVN0"/>